<evidence type="ECO:0000313" key="4">
    <source>
        <dbReference type="Proteomes" id="UP000000557"/>
    </source>
</evidence>
<dbReference type="Proteomes" id="UP000000557">
    <property type="component" value="Chromosome"/>
</dbReference>
<evidence type="ECO:0000313" key="3">
    <source>
        <dbReference type="EMBL" id="BAC90168.1"/>
    </source>
</evidence>
<dbReference type="InParanoid" id="Q7NIF6"/>
<keyword evidence="4" id="KW-1185">Reference proteome</keyword>
<reference evidence="3 4" key="2">
    <citation type="journal article" date="2003" name="DNA Res.">
        <title>Complete genome structure of Gloeobacter violaceus PCC 7421, a cyanobacterium that lacks thylakoids (supplement).</title>
        <authorList>
            <person name="Nakamura Y."/>
            <person name="Kaneko T."/>
            <person name="Sato S."/>
            <person name="Mimuro M."/>
            <person name="Miyashita H."/>
            <person name="Tsuchiya T."/>
            <person name="Sasamoto S."/>
            <person name="Watanabe A."/>
            <person name="Kawashima K."/>
            <person name="Kishida Y."/>
            <person name="Kiyokawa C."/>
            <person name="Kohara M."/>
            <person name="Matsumoto M."/>
            <person name="Matsuno A."/>
            <person name="Nakazaki N."/>
            <person name="Shimpo S."/>
            <person name="Takeuchi C."/>
            <person name="Yamada M."/>
            <person name="Tabata S."/>
        </authorList>
    </citation>
    <scope>NUCLEOTIDE SEQUENCE [LARGE SCALE GENOMIC DNA]</scope>
    <source>
        <strain evidence="4">ATCC 29082 / PCC 7421</strain>
    </source>
</reference>
<protein>
    <submittedName>
        <fullName evidence="3">Glr2227 protein</fullName>
    </submittedName>
</protein>
<proteinExistence type="predicted"/>
<sequence>MRPSAGGYRVRRWALPCAPKRTRLYRGQPCGTPRFKRTIGAQSPSNPDDRSTPVTSQRLNRLHALQILGAAVGTAVPLIACATMVHAATTGQMPVFATGILPLVLLACTSVLGCWLWTETAELQ</sequence>
<keyword evidence="2" id="KW-1133">Transmembrane helix</keyword>
<dbReference type="HOGENOM" id="CLU_2000667_0_0_3"/>
<dbReference type="EMBL" id="BA000045">
    <property type="protein sequence ID" value="BAC90168.1"/>
    <property type="molecule type" value="Genomic_DNA"/>
</dbReference>
<feature type="compositionally biased region" description="Polar residues" evidence="1">
    <location>
        <begin position="40"/>
        <end position="55"/>
    </location>
</feature>
<dbReference type="EnsemblBacteria" id="BAC90168">
    <property type="protein sequence ID" value="BAC90168"/>
    <property type="gene ID" value="BAC90168"/>
</dbReference>
<gene>
    <name evidence="3" type="ordered locus">glr2227</name>
</gene>
<evidence type="ECO:0000256" key="2">
    <source>
        <dbReference type="SAM" id="Phobius"/>
    </source>
</evidence>
<feature type="region of interest" description="Disordered" evidence="1">
    <location>
        <begin position="34"/>
        <end position="55"/>
    </location>
</feature>
<reference evidence="3 4" key="1">
    <citation type="journal article" date="2003" name="DNA Res.">
        <title>Complete genome structure of Gloeobacter violaceus PCC 7421, a cyanobacterium that lacks thylakoids.</title>
        <authorList>
            <person name="Nakamura Y."/>
            <person name="Kaneko T."/>
            <person name="Sato S."/>
            <person name="Mimuro M."/>
            <person name="Miyashita H."/>
            <person name="Tsuchiya T."/>
            <person name="Sasamoto S."/>
            <person name="Watanabe A."/>
            <person name="Kawashima K."/>
            <person name="Kishida Y."/>
            <person name="Kiyokawa C."/>
            <person name="Kohara M."/>
            <person name="Matsumoto M."/>
            <person name="Matsuno A."/>
            <person name="Nakazaki N."/>
            <person name="Shimpo S."/>
            <person name="Takeuchi C."/>
            <person name="Yamada M."/>
            <person name="Tabata S."/>
        </authorList>
    </citation>
    <scope>NUCLEOTIDE SEQUENCE [LARGE SCALE GENOMIC DNA]</scope>
    <source>
        <strain evidence="4">ATCC 29082 / PCC 7421</strain>
    </source>
</reference>
<dbReference type="PATRIC" id="fig|251221.4.peg.2259"/>
<keyword evidence="2" id="KW-0812">Transmembrane</keyword>
<organism evidence="3 4">
    <name type="scientific">Gloeobacter violaceus (strain ATCC 29082 / PCC 7421)</name>
    <dbReference type="NCBI Taxonomy" id="251221"/>
    <lineage>
        <taxon>Bacteria</taxon>
        <taxon>Bacillati</taxon>
        <taxon>Cyanobacteriota</taxon>
        <taxon>Cyanophyceae</taxon>
        <taxon>Gloeobacterales</taxon>
        <taxon>Gloeobacteraceae</taxon>
        <taxon>Gloeobacter</taxon>
    </lineage>
</organism>
<name>Q7NIF6_GLOVI</name>
<dbReference type="KEGG" id="gvi:glr2227"/>
<evidence type="ECO:0000256" key="1">
    <source>
        <dbReference type="SAM" id="MobiDB-lite"/>
    </source>
</evidence>
<feature type="transmembrane region" description="Helical" evidence="2">
    <location>
        <begin position="67"/>
        <end position="89"/>
    </location>
</feature>
<keyword evidence="2" id="KW-0472">Membrane</keyword>
<feature type="transmembrane region" description="Helical" evidence="2">
    <location>
        <begin position="95"/>
        <end position="118"/>
    </location>
</feature>
<accession>Q7NIF6</accession>
<dbReference type="AlphaFoldDB" id="Q7NIF6"/>
<dbReference type="STRING" id="251221.gene:10759722"/>